<dbReference type="AlphaFoldDB" id="A0A7C3VIJ7"/>
<keyword evidence="2" id="KW-0378">Hydrolase</keyword>
<sequence length="199" mass="21648">MKSLHRQDLFCWSAFDLERNVDFNSIAWIRPQGNILIDPLPLSNHDFAHLNSLGSTAWIIITNSDHIRATREIAAHTGAKIAGPAAEKAEFPMNCDVWLEDGDELVPGLRVLTMNGSKTPGELALVIEETTLITGDLVRAHRAGSLMVLPDAKLTDRAAAVASVRRLAQLHPIQTVLVGDGWSVFGSGNQRLEELAAAL</sequence>
<dbReference type="Gene3D" id="3.60.15.10">
    <property type="entry name" value="Ribonuclease Z/Hydroxyacylglutathione hydrolase-like"/>
    <property type="match status" value="1"/>
</dbReference>
<accession>A0A7C3VIJ7</accession>
<protein>
    <submittedName>
        <fullName evidence="2">MBL fold metallo-hydrolase</fullName>
    </submittedName>
</protein>
<reference evidence="2" key="1">
    <citation type="journal article" date="2020" name="mSystems">
        <title>Genome- and Community-Level Interaction Insights into Carbon Utilization and Element Cycling Functions of Hydrothermarchaeota in Hydrothermal Sediment.</title>
        <authorList>
            <person name="Zhou Z."/>
            <person name="Liu Y."/>
            <person name="Xu W."/>
            <person name="Pan J."/>
            <person name="Luo Z.H."/>
            <person name="Li M."/>
        </authorList>
    </citation>
    <scope>NUCLEOTIDE SEQUENCE [LARGE SCALE GENOMIC DNA]</scope>
    <source>
        <strain evidence="2">SpSt-374</strain>
    </source>
</reference>
<dbReference type="Pfam" id="PF14597">
    <property type="entry name" value="Lactamase_B_5"/>
    <property type="match status" value="1"/>
</dbReference>
<comment type="caution">
    <text evidence="2">The sequence shown here is derived from an EMBL/GenBank/DDBJ whole genome shotgun (WGS) entry which is preliminary data.</text>
</comment>
<evidence type="ECO:0000259" key="1">
    <source>
        <dbReference type="SMART" id="SM00849"/>
    </source>
</evidence>
<dbReference type="EMBL" id="DSPX01000057">
    <property type="protein sequence ID" value="HGG00217.1"/>
    <property type="molecule type" value="Genomic_DNA"/>
</dbReference>
<evidence type="ECO:0000313" key="2">
    <source>
        <dbReference type="EMBL" id="HGG00217.1"/>
    </source>
</evidence>
<proteinExistence type="predicted"/>
<name>A0A7C3VIJ7_9CYAN</name>
<gene>
    <name evidence="2" type="ORF">ENR15_06070</name>
</gene>
<dbReference type="GO" id="GO:0016787">
    <property type="term" value="F:hydrolase activity"/>
    <property type="evidence" value="ECO:0007669"/>
    <property type="project" value="UniProtKB-KW"/>
</dbReference>
<feature type="domain" description="Metallo-beta-lactamase" evidence="1">
    <location>
        <begin position="23"/>
        <end position="180"/>
    </location>
</feature>
<dbReference type="InterPro" id="IPR001279">
    <property type="entry name" value="Metallo-B-lactamas"/>
</dbReference>
<organism evidence="2">
    <name type="scientific">Planktothricoides sp. SpSt-374</name>
    <dbReference type="NCBI Taxonomy" id="2282167"/>
    <lineage>
        <taxon>Bacteria</taxon>
        <taxon>Bacillati</taxon>
        <taxon>Cyanobacteriota</taxon>
        <taxon>Cyanophyceae</taxon>
        <taxon>Oscillatoriophycideae</taxon>
        <taxon>Oscillatoriales</taxon>
        <taxon>Oscillatoriaceae</taxon>
        <taxon>Planktothricoides</taxon>
    </lineage>
</organism>
<dbReference type="SMART" id="SM00849">
    <property type="entry name" value="Lactamase_B"/>
    <property type="match status" value="1"/>
</dbReference>
<dbReference type="SUPFAM" id="SSF56281">
    <property type="entry name" value="Metallo-hydrolase/oxidoreductase"/>
    <property type="match status" value="1"/>
</dbReference>
<dbReference type="InterPro" id="IPR036866">
    <property type="entry name" value="RibonucZ/Hydroxyglut_hydro"/>
</dbReference>